<keyword evidence="2" id="KW-1185">Reference proteome</keyword>
<protein>
    <recommendedName>
        <fullName evidence="3">Roadblock/LAMTOR2 domain-containing protein</fullName>
    </recommendedName>
</protein>
<dbReference type="Gene3D" id="3.30.450.30">
    <property type="entry name" value="Dynein light chain 2a, cytoplasmic"/>
    <property type="match status" value="1"/>
</dbReference>
<evidence type="ECO:0008006" key="3">
    <source>
        <dbReference type="Google" id="ProtNLM"/>
    </source>
</evidence>
<dbReference type="Proteomes" id="UP000236047">
    <property type="component" value="Unassembled WGS sequence"/>
</dbReference>
<evidence type="ECO:0000313" key="1">
    <source>
        <dbReference type="EMBL" id="PNE43475.1"/>
    </source>
</evidence>
<gene>
    <name evidence="1" type="ORF">AOB60_00710</name>
</gene>
<sequence length="131" mass="13943">MLVTRDGFPLTVVGEFTEIQNLHYPALCTGMASLGAGFAQAQGTPAEMQSGTLQLTDRWATVVSAGAGIPEGFEHQIRLDGGNVSTLFGVIARNDTGLISQETMAFEITRTVRRLSEHLVVPVRKSIGSAP</sequence>
<dbReference type="EMBL" id="LJSN01000001">
    <property type="protein sequence ID" value="PNE43475.1"/>
    <property type="molecule type" value="Genomic_DNA"/>
</dbReference>
<comment type="caution">
    <text evidence="1">The sequence shown here is derived from an EMBL/GenBank/DDBJ whole genome shotgun (WGS) entry which is preliminary data.</text>
</comment>
<accession>A0A2N8PR15</accession>
<organism evidence="1 2">
    <name type="scientific">Streptomyces noursei</name>
    <name type="common">Streptomyces albulus</name>
    <dbReference type="NCBI Taxonomy" id="1971"/>
    <lineage>
        <taxon>Bacteria</taxon>
        <taxon>Bacillati</taxon>
        <taxon>Actinomycetota</taxon>
        <taxon>Actinomycetes</taxon>
        <taxon>Kitasatosporales</taxon>
        <taxon>Streptomycetaceae</taxon>
        <taxon>Streptomyces</taxon>
    </lineage>
</organism>
<name>A0A2N8PR15_STRNR</name>
<proteinExistence type="predicted"/>
<dbReference type="AlphaFoldDB" id="A0A2N8PR15"/>
<evidence type="ECO:0000313" key="2">
    <source>
        <dbReference type="Proteomes" id="UP000236047"/>
    </source>
</evidence>
<reference evidence="2" key="1">
    <citation type="submission" date="2015-09" db="EMBL/GenBank/DDBJ databases">
        <authorList>
            <person name="Graham D.E."/>
            <person name="Mahan K.M."/>
            <person name="Klingeman D.M."/>
            <person name="Fida T."/>
            <person name="Giannone R.J."/>
            <person name="Hettich R.L."/>
            <person name="Parry R.J."/>
            <person name="Spain J.C."/>
        </authorList>
    </citation>
    <scope>NUCLEOTIDE SEQUENCE [LARGE SCALE GENOMIC DNA]</scope>
    <source>
        <strain evidence="2">JCM 4701</strain>
    </source>
</reference>